<dbReference type="SUPFAM" id="SSF103515">
    <property type="entry name" value="Autotransporter"/>
    <property type="match status" value="1"/>
</dbReference>
<evidence type="ECO:0000256" key="7">
    <source>
        <dbReference type="SAM" id="MobiDB-lite"/>
    </source>
</evidence>
<feature type="compositionally biased region" description="Basic and acidic residues" evidence="7">
    <location>
        <begin position="826"/>
        <end position="840"/>
    </location>
</feature>
<feature type="compositionally biased region" description="Basic and acidic residues" evidence="7">
    <location>
        <begin position="781"/>
        <end position="800"/>
    </location>
</feature>
<comment type="caution">
    <text evidence="10">The sequence shown here is derived from an EMBL/GenBank/DDBJ whole genome shotgun (WGS) entry which is preliminary data.</text>
</comment>
<dbReference type="Gene3D" id="2.40.128.130">
    <property type="entry name" value="Autotransporter beta-domain"/>
    <property type="match status" value="1"/>
</dbReference>
<evidence type="ECO:0000259" key="9">
    <source>
        <dbReference type="PROSITE" id="PS51208"/>
    </source>
</evidence>
<dbReference type="PROSITE" id="PS00137">
    <property type="entry name" value="SUBTILASE_HIS"/>
    <property type="match status" value="1"/>
</dbReference>
<dbReference type="AlphaFoldDB" id="A0A6C7UKR7"/>
<dbReference type="PANTHER" id="PTHR43399:SF4">
    <property type="entry name" value="CELL WALL-ASSOCIATED PROTEASE"/>
    <property type="match status" value="1"/>
</dbReference>
<dbReference type="PROSITE" id="PS00138">
    <property type="entry name" value="SUBTILASE_SER"/>
    <property type="match status" value="1"/>
</dbReference>
<dbReference type="InterPro" id="IPR013425">
    <property type="entry name" value="Autotrns_rpt"/>
</dbReference>
<dbReference type="InterPro" id="IPR034061">
    <property type="entry name" value="Peptidases_S8_Autotransporter"/>
</dbReference>
<dbReference type="InterPro" id="IPR022398">
    <property type="entry name" value="Peptidase_S8_His-AS"/>
</dbReference>
<evidence type="ECO:0000313" key="10">
    <source>
        <dbReference type="EMBL" id="ECV1059626.1"/>
    </source>
</evidence>
<dbReference type="InterPro" id="IPR036709">
    <property type="entry name" value="Autotransporte_beta_dom_sf"/>
</dbReference>
<dbReference type="PRINTS" id="PR00723">
    <property type="entry name" value="SUBTILISIN"/>
</dbReference>
<feature type="compositionally biased region" description="Basic and acidic residues" evidence="7">
    <location>
        <begin position="678"/>
        <end position="696"/>
    </location>
</feature>
<proteinExistence type="inferred from homology"/>
<feature type="active site" description="Charge relay system" evidence="6">
    <location>
        <position position="46"/>
    </location>
</feature>
<reference evidence="10" key="1">
    <citation type="submission" date="2019-09" db="EMBL/GenBank/DDBJ databases">
        <authorList>
            <consortium name="GenomeTrakr network: Whole genome sequencing for foodborne pathogen traceback"/>
        </authorList>
    </citation>
    <scope>NUCLEOTIDE SEQUENCE</scope>
    <source>
        <strain evidence="10">TTU_586</strain>
    </source>
</reference>
<dbReference type="InterPro" id="IPR000209">
    <property type="entry name" value="Peptidase_S8/S53_dom"/>
</dbReference>
<dbReference type="Gene3D" id="3.40.50.200">
    <property type="entry name" value="Peptidase S8/S53 domain"/>
    <property type="match status" value="1"/>
</dbReference>
<dbReference type="GO" id="GO:0004252">
    <property type="term" value="F:serine-type endopeptidase activity"/>
    <property type="evidence" value="ECO:0007669"/>
    <property type="project" value="UniProtKB-UniRule"/>
</dbReference>
<dbReference type="SUPFAM" id="SSF52743">
    <property type="entry name" value="Subtilisin-like"/>
    <property type="match status" value="1"/>
</dbReference>
<dbReference type="Pfam" id="PF12951">
    <property type="entry name" value="PATR"/>
    <property type="match status" value="1"/>
</dbReference>
<feature type="region of interest" description="Disordered" evidence="7">
    <location>
        <begin position="678"/>
        <end position="851"/>
    </location>
</feature>
<feature type="active site" description="Charge relay system" evidence="6">
    <location>
        <position position="82"/>
    </location>
</feature>
<dbReference type="Pfam" id="PF00082">
    <property type="entry name" value="Peptidase_S8"/>
    <property type="match status" value="1"/>
</dbReference>
<evidence type="ECO:0000256" key="5">
    <source>
        <dbReference type="ARBA" id="ARBA00022825"/>
    </source>
</evidence>
<dbReference type="InterPro" id="IPR023828">
    <property type="entry name" value="Peptidase_S8_Ser-AS"/>
</dbReference>
<evidence type="ECO:0000256" key="1">
    <source>
        <dbReference type="ARBA" id="ARBA00011073"/>
    </source>
</evidence>
<evidence type="ECO:0000256" key="4">
    <source>
        <dbReference type="ARBA" id="ARBA00022801"/>
    </source>
</evidence>
<feature type="active site" description="Charge relay system" evidence="6">
    <location>
        <position position="301"/>
    </location>
</feature>
<evidence type="ECO:0000256" key="6">
    <source>
        <dbReference type="PROSITE-ProRule" id="PRU01240"/>
    </source>
</evidence>
<dbReference type="InterPro" id="IPR011050">
    <property type="entry name" value="Pectin_lyase_fold/virulence"/>
</dbReference>
<accession>A0A6C7UKR7</accession>
<dbReference type="EMBL" id="AAKSZQ010000009">
    <property type="protein sequence ID" value="ECV1059626.1"/>
    <property type="molecule type" value="Genomic_DNA"/>
</dbReference>
<keyword evidence="5 6" id="KW-0720">Serine protease</keyword>
<dbReference type="PROSITE" id="PS51892">
    <property type="entry name" value="SUBTILASE"/>
    <property type="match status" value="1"/>
</dbReference>
<organism evidence="10">
    <name type="scientific">Campylobacter jejuni</name>
    <dbReference type="NCBI Taxonomy" id="197"/>
    <lineage>
        <taxon>Bacteria</taxon>
        <taxon>Pseudomonadati</taxon>
        <taxon>Campylobacterota</taxon>
        <taxon>Epsilonproteobacteria</taxon>
        <taxon>Campylobacterales</taxon>
        <taxon>Campylobacteraceae</taxon>
        <taxon>Campylobacter</taxon>
    </lineage>
</organism>
<protein>
    <submittedName>
        <fullName evidence="10">S8 family serine peptidase</fullName>
    </submittedName>
</protein>
<keyword evidence="2 6" id="KW-0645">Protease</keyword>
<evidence type="ECO:0000256" key="3">
    <source>
        <dbReference type="ARBA" id="ARBA00022729"/>
    </source>
</evidence>
<evidence type="ECO:0000256" key="2">
    <source>
        <dbReference type="ARBA" id="ARBA00022670"/>
    </source>
</evidence>
<dbReference type="InterPro" id="IPR015500">
    <property type="entry name" value="Peptidase_S8_subtilisin-rel"/>
</dbReference>
<keyword evidence="3 8" id="KW-0732">Signal</keyword>
<comment type="similarity">
    <text evidence="1 6">Belongs to the peptidase S8 family.</text>
</comment>
<dbReference type="NCBIfam" id="TIGR02601">
    <property type="entry name" value="autotrns_rpt"/>
    <property type="match status" value="1"/>
</dbReference>
<dbReference type="SUPFAM" id="SSF51126">
    <property type="entry name" value="Pectin lyase-like"/>
    <property type="match status" value="1"/>
</dbReference>
<gene>
    <name evidence="10" type="ORF">F2N15_05365</name>
</gene>
<feature type="domain" description="Autotransporter" evidence="9">
    <location>
        <begin position="972"/>
        <end position="1239"/>
    </location>
</feature>
<evidence type="ECO:0000256" key="8">
    <source>
        <dbReference type="SAM" id="SignalP"/>
    </source>
</evidence>
<dbReference type="InterPro" id="IPR036852">
    <property type="entry name" value="Peptidase_S8/S53_dom_sf"/>
</dbReference>
<feature type="compositionally biased region" description="Basic and acidic residues" evidence="7">
    <location>
        <begin position="705"/>
        <end position="724"/>
    </location>
</feature>
<dbReference type="CDD" id="cd04848">
    <property type="entry name" value="Peptidases_S8_Autotransporter_serine_protease_like"/>
    <property type="match status" value="1"/>
</dbReference>
<dbReference type="PANTHER" id="PTHR43399">
    <property type="entry name" value="SUBTILISIN-RELATED"/>
    <property type="match status" value="1"/>
</dbReference>
<dbReference type="SMART" id="SM00869">
    <property type="entry name" value="Autotransporter"/>
    <property type="match status" value="1"/>
</dbReference>
<dbReference type="GO" id="GO:0006508">
    <property type="term" value="P:proteolysis"/>
    <property type="evidence" value="ECO:0007669"/>
    <property type="project" value="UniProtKB-KW"/>
</dbReference>
<dbReference type="InterPro" id="IPR051048">
    <property type="entry name" value="Peptidase_S8/S53_subtilisin"/>
</dbReference>
<sequence>MKNISFLLSIGIFTQAMALSDFELINVSKAHDQGITGQGVIVGVIDSPINQNHPDFKDKILGQSLGKTGNKDYSPDFNSDVHGSHVAGIIGAKRNNTYPYGVAYDAKIYGLQATGANVGRAILVPTNAYEYFKDKDVRIINNSWGSAVFPVVGMQQLAWYSSALKEQKPDYIINTASSKNITKELIRLSKEKQVLMVFASHNQGISSPDLEAVLPYYDESLKVWLSVGSLDSSRVYKNSEGKLVVEAKGLSDFGNAFVGAENFSLVAPGSNINSINASYRVRDGIFGGTNKRLYRTLSGTSMAAPMVSGAAALVSQKFPFLNGKQIADVLLSTANKNYQAPKLTVKVTKDLYDIKTRKKQDYYTIIYIDQPVPNSKEQIKQDLKSEWYFDADEILNNLISSYTLMKDAGENYKGIQSLSKEALFGQGILDVAKALGGIAILDANRLEAKDVNSKYNNEKEVYYSLDTKGYNATFSNDISQKLWDDKTHLDTAKNSARNELKDIQKIGILKTGDGILILSGNNSYKGTTLVEKGEIALRKREDKSGGIIAGDVKVLNTGLFSGNGTINQNLYNEGIVRLGNKDLSDLTVKGSYTQTQKATLQLDFGNSGNSKLIANSYDIQGGKLEYIPLPQFYTSGTEVNIDLGSLNKNLDRFTEVKIASNNSVDFIAVLDKDKTSINKKATESEISTPKEQEKNTSPEIKPSGNKHEESKNDIALDVKPEKPAPDVIIAQPKPTKPEVSDPSKQPEILVPEKQEENTPPQTPEAKPDDTNLAKPVIKPIPEIKPEENKNDTSLNDKPKESISAPDSTIPQPQPEPIKLEISVPEKQPEILTPEKQEENTPSRTPQTKPDNTILVKPVIKPDAYNTSNTTMGAALRNIRSQNTLKDSYKNYFTFLDSTDKPTMQKALKSLESIGYIQNFSELYSQHYQTLQHNMLFALNPSFQNDIMANLKSDPILLAYNPSDAFIDLGLSDRDKKYIWYLSPNFKKIRANDFDGQSVGLNFTLGGNINDASLLTFSANVSDSSFSFENANFKNQYFNLSSNYVLDLQSFKILSSASIGIIKNDLERQILLSTQTLNANYNSILNSLQLGLAKDFDFNNITLTPLIYFNYNFIRQNAFDESDGLFAKSYEAINHHSTSLAGGLNFAYLLEQENLKTKLSSFFIYEYRLSGKNIHSKVSFKDFPDQKFMQYYNLHSKMITWGISSSFNYPNSFFVRFNLINEFTKNQYNINFSTDLGFRF</sequence>
<dbReference type="PROSITE" id="PS51208">
    <property type="entry name" value="AUTOTRANSPORTER"/>
    <property type="match status" value="1"/>
</dbReference>
<dbReference type="Pfam" id="PF03797">
    <property type="entry name" value="Autotransporter"/>
    <property type="match status" value="1"/>
</dbReference>
<dbReference type="InterPro" id="IPR005546">
    <property type="entry name" value="Autotransporte_beta"/>
</dbReference>
<feature type="chain" id="PRO_5025614783" evidence="8">
    <location>
        <begin position="19"/>
        <end position="1239"/>
    </location>
</feature>
<keyword evidence="4 6" id="KW-0378">Hydrolase</keyword>
<feature type="compositionally biased region" description="Polar residues" evidence="7">
    <location>
        <begin position="841"/>
        <end position="850"/>
    </location>
</feature>
<feature type="signal peptide" evidence="8">
    <location>
        <begin position="1"/>
        <end position="18"/>
    </location>
</feature>
<name>A0A6C7UKR7_CAMJU</name>